<keyword evidence="1" id="KW-1133">Transmembrane helix</keyword>
<dbReference type="InterPro" id="IPR043128">
    <property type="entry name" value="Rev_trsase/Diguanyl_cyclase"/>
</dbReference>
<sequence length="651" mass="69104">MTPPAGPALRRALGSWRLLAALLVVAAVALGLLAHALGRSERERTEAHLVETAALVEDIALSGHLHGGALAPGAAAQVRADAERLVRQGTLVGLQLWTADGTAVLSDARDPDPPSAEELAHFAAVLAGQPRVEFEHDEGRERASATVLLQPHDRAGRPSGLVAEVLLPQDDVVERMAALTTRLYVAAVGVVLGLLVLLVAARRRVARREHEALHDALTGLGNRVMLHQHGGALLERRRAQPARGALALLLLDLDGFKDVNDTLGHAVGDQLLVEVGATLVASVRPDDLVVRLGGDEFAVLVAGLRGDDPAAAALRVGRGVADALARPYSVGGVSLEVGASVGVVVAPLHGDDLDLLLRRADVAMYQVKRDGGGARLYDEASDPHDEAQLGLLAQLRVGIEQGQLLLDYQPKVELRTGVTVGFEALVRWEHPTRGRLGPDVFIPLAERTALMRPLTAWVLREAARECARWRSEGRDLSVAVNITPRTLLEPDLAGQVARLLADAGLPGEALELEITETAVMVDPVRAAQTLRELRAIGVGVAIDDFGAGYTSLSYLKSLPVRSLKIDRGFVTHLVDNREDEAVARSVVALGHDLGLTVVAEGVETEEAQARLRELGCDEVQGYLLARPLPSAEVDAWLQRTGPGATTGARPA</sequence>
<dbReference type="PROSITE" id="PS50883">
    <property type="entry name" value="EAL"/>
    <property type="match status" value="1"/>
</dbReference>
<dbReference type="Pfam" id="PF00990">
    <property type="entry name" value="GGDEF"/>
    <property type="match status" value="1"/>
</dbReference>
<accession>A0A3A3Z0Z2</accession>
<dbReference type="Gene3D" id="3.20.20.450">
    <property type="entry name" value="EAL domain"/>
    <property type="match status" value="1"/>
</dbReference>
<dbReference type="SUPFAM" id="SSF141868">
    <property type="entry name" value="EAL domain-like"/>
    <property type="match status" value="1"/>
</dbReference>
<dbReference type="PANTHER" id="PTHR33121:SF70">
    <property type="entry name" value="SIGNALING PROTEIN YKOW"/>
    <property type="match status" value="1"/>
</dbReference>
<dbReference type="NCBIfam" id="TIGR00254">
    <property type="entry name" value="GGDEF"/>
    <property type="match status" value="1"/>
</dbReference>
<dbReference type="PROSITE" id="PS50887">
    <property type="entry name" value="GGDEF"/>
    <property type="match status" value="1"/>
</dbReference>
<dbReference type="EMBL" id="QZEZ01000004">
    <property type="protein sequence ID" value="RJK96086.1"/>
    <property type="molecule type" value="Genomic_DNA"/>
</dbReference>
<gene>
    <name evidence="4" type="ORF">D5H78_11110</name>
</gene>
<dbReference type="InterPro" id="IPR050706">
    <property type="entry name" value="Cyclic-di-GMP_PDE-like"/>
</dbReference>
<evidence type="ECO:0000313" key="4">
    <source>
        <dbReference type="EMBL" id="RJK96086.1"/>
    </source>
</evidence>
<evidence type="ECO:0000259" key="3">
    <source>
        <dbReference type="PROSITE" id="PS50887"/>
    </source>
</evidence>
<feature type="transmembrane region" description="Helical" evidence="1">
    <location>
        <begin position="183"/>
        <end position="201"/>
    </location>
</feature>
<feature type="domain" description="GGDEF" evidence="3">
    <location>
        <begin position="244"/>
        <end position="380"/>
    </location>
</feature>
<evidence type="ECO:0000313" key="5">
    <source>
        <dbReference type="Proteomes" id="UP000265614"/>
    </source>
</evidence>
<keyword evidence="1" id="KW-0812">Transmembrane</keyword>
<dbReference type="InterPro" id="IPR035919">
    <property type="entry name" value="EAL_sf"/>
</dbReference>
<dbReference type="CDD" id="cd01949">
    <property type="entry name" value="GGDEF"/>
    <property type="match status" value="1"/>
</dbReference>
<dbReference type="InterPro" id="IPR029787">
    <property type="entry name" value="Nucleotide_cyclase"/>
</dbReference>
<dbReference type="InterPro" id="IPR001633">
    <property type="entry name" value="EAL_dom"/>
</dbReference>
<dbReference type="OrthoDB" id="23692at2"/>
<evidence type="ECO:0000256" key="1">
    <source>
        <dbReference type="SAM" id="Phobius"/>
    </source>
</evidence>
<dbReference type="InterPro" id="IPR000160">
    <property type="entry name" value="GGDEF_dom"/>
</dbReference>
<comment type="caution">
    <text evidence="4">The sequence shown here is derived from an EMBL/GenBank/DDBJ whole genome shotgun (WGS) entry which is preliminary data.</text>
</comment>
<dbReference type="PANTHER" id="PTHR33121">
    <property type="entry name" value="CYCLIC DI-GMP PHOSPHODIESTERASE PDEF"/>
    <property type="match status" value="1"/>
</dbReference>
<proteinExistence type="predicted"/>
<dbReference type="Proteomes" id="UP000265614">
    <property type="component" value="Unassembled WGS sequence"/>
</dbReference>
<dbReference type="AlphaFoldDB" id="A0A3A3Z0Z2"/>
<protein>
    <submittedName>
        <fullName evidence="4">GGDEF domain-containing protein</fullName>
    </submittedName>
</protein>
<keyword evidence="1" id="KW-0472">Membrane</keyword>
<dbReference type="SMART" id="SM00267">
    <property type="entry name" value="GGDEF"/>
    <property type="match status" value="1"/>
</dbReference>
<dbReference type="SMART" id="SM00052">
    <property type="entry name" value="EAL"/>
    <property type="match status" value="1"/>
</dbReference>
<dbReference type="CDD" id="cd01948">
    <property type="entry name" value="EAL"/>
    <property type="match status" value="1"/>
</dbReference>
<dbReference type="GO" id="GO:0071111">
    <property type="term" value="F:cyclic-guanylate-specific phosphodiesterase activity"/>
    <property type="evidence" value="ECO:0007669"/>
    <property type="project" value="InterPro"/>
</dbReference>
<dbReference type="SUPFAM" id="SSF55073">
    <property type="entry name" value="Nucleotide cyclase"/>
    <property type="match status" value="1"/>
</dbReference>
<dbReference type="RefSeq" id="WP_119950512.1">
    <property type="nucleotide sequence ID" value="NZ_QZEZ01000004.1"/>
</dbReference>
<evidence type="ECO:0000259" key="2">
    <source>
        <dbReference type="PROSITE" id="PS50883"/>
    </source>
</evidence>
<dbReference type="Gene3D" id="3.30.70.270">
    <property type="match status" value="1"/>
</dbReference>
<name>A0A3A3Z0Z2_9ACTN</name>
<reference evidence="4 5" key="1">
    <citation type="submission" date="2018-09" db="EMBL/GenBank/DDBJ databases">
        <title>YIM 75000 draft genome.</title>
        <authorList>
            <person name="Tang S."/>
            <person name="Feng Y."/>
        </authorList>
    </citation>
    <scope>NUCLEOTIDE SEQUENCE [LARGE SCALE GENOMIC DNA]</scope>
    <source>
        <strain evidence="4 5">YIM 75000</strain>
    </source>
</reference>
<keyword evidence="5" id="KW-1185">Reference proteome</keyword>
<organism evidence="4 5">
    <name type="scientific">Vallicoccus soli</name>
    <dbReference type="NCBI Taxonomy" id="2339232"/>
    <lineage>
        <taxon>Bacteria</taxon>
        <taxon>Bacillati</taxon>
        <taxon>Actinomycetota</taxon>
        <taxon>Actinomycetes</taxon>
        <taxon>Motilibacterales</taxon>
        <taxon>Vallicoccaceae</taxon>
        <taxon>Vallicoccus</taxon>
    </lineage>
</organism>
<feature type="domain" description="EAL" evidence="2">
    <location>
        <begin position="388"/>
        <end position="641"/>
    </location>
</feature>
<dbReference type="Pfam" id="PF00563">
    <property type="entry name" value="EAL"/>
    <property type="match status" value="1"/>
</dbReference>